<dbReference type="PANTHER" id="PTHR35339:SF3">
    <property type="entry name" value="DUF2264 DOMAIN-CONTAINING PROTEIN"/>
    <property type="match status" value="1"/>
</dbReference>
<dbReference type="EMBL" id="WEID01000015">
    <property type="protein sequence ID" value="KAB8138810.1"/>
    <property type="molecule type" value="Genomic_DNA"/>
</dbReference>
<dbReference type="PANTHER" id="PTHR35339">
    <property type="entry name" value="LINALOOL DEHYDRATASE_ISOMERASE DOMAIN-CONTAINING PROTEIN"/>
    <property type="match status" value="1"/>
</dbReference>
<dbReference type="AlphaFoldDB" id="A0A7C8KSH1"/>
<dbReference type="Pfam" id="PF10022">
    <property type="entry name" value="DUF2264"/>
    <property type="match status" value="1"/>
</dbReference>
<evidence type="ECO:0000259" key="1">
    <source>
        <dbReference type="Pfam" id="PF10022"/>
    </source>
</evidence>
<dbReference type="OrthoDB" id="9813465at2"/>
<gene>
    <name evidence="2" type="ORF">F9U64_04105</name>
</gene>
<accession>A0A7C8KSH1</accession>
<reference evidence="2 3" key="1">
    <citation type="submission" date="2019-10" db="EMBL/GenBank/DDBJ databases">
        <title>Gracilibacillus sp. nov. isolated from rice seeds.</title>
        <authorList>
            <person name="He S."/>
        </authorList>
    </citation>
    <scope>NUCLEOTIDE SEQUENCE [LARGE SCALE GENOMIC DNA]</scope>
    <source>
        <strain evidence="2 3">TD8</strain>
    </source>
</reference>
<organism evidence="2 3">
    <name type="scientific">Gracilibacillus oryzae</name>
    <dbReference type="NCBI Taxonomy" id="1672701"/>
    <lineage>
        <taxon>Bacteria</taxon>
        <taxon>Bacillati</taxon>
        <taxon>Bacillota</taxon>
        <taxon>Bacilli</taxon>
        <taxon>Bacillales</taxon>
        <taxon>Bacillaceae</taxon>
        <taxon>Gracilibacillus</taxon>
    </lineage>
</organism>
<evidence type="ECO:0000313" key="2">
    <source>
        <dbReference type="EMBL" id="KAB8138810.1"/>
    </source>
</evidence>
<dbReference type="Proteomes" id="UP000480246">
    <property type="component" value="Unassembled WGS sequence"/>
</dbReference>
<proteinExistence type="predicted"/>
<dbReference type="InterPro" id="IPR016624">
    <property type="entry name" value="UCP014753"/>
</dbReference>
<sequence>MRSEDRKYWLNLMLKITGPVIQSLEMEQLKIKMPVEQQTNSLREEYTYLEAFSRSLNGIAPWLEQKAVNSDEELLRQKFAEKARKCIDNATNSASKDYMNFTEGGQPIVDTAFFAQAILRAPVELWDKLQPDVKENVVSALKNTRNRKPIFSNWLLFSAIIEAALYKMGEADWDQMRVDFAIKQFEQWYVGDGMYSDGASFHFDYYNSYVIQPMLLDLIDTVGHVHEDWITLKKVFTKRAEQYANILERMISPEGTFPPVGRSLAYRFGAFHHLANQALRKELPPELKPSQVRAGLTQVIRKTCEEDQIFDQDDWLTIGFSGSQKGIGEFYISTGSLYLCTFVFLPLGLTENEQFWSDSPAAWTGKKAWESEDFAIYHSLD</sequence>
<dbReference type="InterPro" id="IPR049349">
    <property type="entry name" value="DUF2264_N"/>
</dbReference>
<feature type="domain" description="DUF2264" evidence="1">
    <location>
        <begin position="5"/>
        <end position="363"/>
    </location>
</feature>
<protein>
    <submittedName>
        <fullName evidence="2">DUF2264 domain-containing protein</fullName>
    </submittedName>
</protein>
<dbReference type="RefSeq" id="WP_153401739.1">
    <property type="nucleotide sequence ID" value="NZ_ML762425.1"/>
</dbReference>
<dbReference type="PIRSF" id="PIRSF014753">
    <property type="entry name" value="UCP014753"/>
    <property type="match status" value="1"/>
</dbReference>
<keyword evidence="3" id="KW-1185">Reference proteome</keyword>
<name>A0A7C8KSH1_9BACI</name>
<evidence type="ECO:0000313" key="3">
    <source>
        <dbReference type="Proteomes" id="UP000480246"/>
    </source>
</evidence>
<comment type="caution">
    <text evidence="2">The sequence shown here is derived from an EMBL/GenBank/DDBJ whole genome shotgun (WGS) entry which is preliminary data.</text>
</comment>